<evidence type="ECO:0000313" key="3">
    <source>
        <dbReference type="Proteomes" id="UP000462435"/>
    </source>
</evidence>
<dbReference type="Proteomes" id="UP000462435">
    <property type="component" value="Unassembled WGS sequence"/>
</dbReference>
<comment type="caution">
    <text evidence="2">The sequence shown here is derived from an EMBL/GenBank/DDBJ whole genome shotgun (WGS) entry which is preliminary data.</text>
</comment>
<evidence type="ECO:0000313" key="2">
    <source>
        <dbReference type="EMBL" id="KAF1045463.1"/>
    </source>
</evidence>
<name>A0A7V8FY59_9BURK</name>
<reference evidence="3" key="1">
    <citation type="journal article" date="2020" name="MBio">
        <title>Horizontal gene transfer to a defensive symbiont with a reduced genome amongst a multipartite beetle microbiome.</title>
        <authorList>
            <person name="Waterworth S.C."/>
            <person name="Florez L.V."/>
            <person name="Rees E.R."/>
            <person name="Hertweck C."/>
            <person name="Kaltenpoth M."/>
            <person name="Kwan J.C."/>
        </authorList>
    </citation>
    <scope>NUCLEOTIDE SEQUENCE [LARGE SCALE GENOMIC DNA]</scope>
</reference>
<gene>
    <name evidence="2" type="ORF">GAK35_01334</name>
</gene>
<protein>
    <recommendedName>
        <fullName evidence="1">DUF7661 domain-containing protein</fullName>
    </recommendedName>
</protein>
<dbReference type="EMBL" id="WNDX01000030">
    <property type="protein sequence ID" value="KAF1045463.1"/>
    <property type="molecule type" value="Genomic_DNA"/>
</dbReference>
<feature type="domain" description="DUF7661" evidence="1">
    <location>
        <begin position="9"/>
        <end position="76"/>
    </location>
</feature>
<dbReference type="AlphaFoldDB" id="A0A7V8FY59"/>
<dbReference type="InterPro" id="IPR056078">
    <property type="entry name" value="DUF7661"/>
</dbReference>
<sequence>MASSDIPLLRFDVFGKHLGVRRLQDGWKVYTLGNDGKLGASGIVIPDFVEEAELSTFLGDLFHESARPGVDEVRRLD</sequence>
<dbReference type="Pfam" id="PF24697">
    <property type="entry name" value="DUF7661"/>
    <property type="match status" value="1"/>
</dbReference>
<proteinExistence type="predicted"/>
<evidence type="ECO:0000259" key="1">
    <source>
        <dbReference type="Pfam" id="PF24697"/>
    </source>
</evidence>
<organism evidence="2 3">
    <name type="scientific">Herbaspirillum frisingense</name>
    <dbReference type="NCBI Taxonomy" id="92645"/>
    <lineage>
        <taxon>Bacteria</taxon>
        <taxon>Pseudomonadati</taxon>
        <taxon>Pseudomonadota</taxon>
        <taxon>Betaproteobacteria</taxon>
        <taxon>Burkholderiales</taxon>
        <taxon>Oxalobacteraceae</taxon>
        <taxon>Herbaspirillum</taxon>
    </lineage>
</organism>
<accession>A0A7V8FY59</accession>